<comment type="function">
    <text evidence="7">Involved in coproporphyrin-dependent heme b biosynthesis. Catalyzes the insertion of ferrous iron into coproporphyrin III to form Fe-coproporphyrin III.</text>
</comment>
<dbReference type="STRING" id="686624.SAMN04488242_0101"/>
<dbReference type="SUPFAM" id="SSF53800">
    <property type="entry name" value="Chelatase"/>
    <property type="match status" value="1"/>
</dbReference>
<keyword evidence="3 7" id="KW-0350">Heme biosynthesis</keyword>
<keyword evidence="4 7" id="KW-0456">Lyase</keyword>
<dbReference type="EMBL" id="FNGP01000001">
    <property type="protein sequence ID" value="SDL08366.1"/>
    <property type="molecule type" value="Genomic_DNA"/>
</dbReference>
<reference evidence="9 10" key="1">
    <citation type="submission" date="2016-10" db="EMBL/GenBank/DDBJ databases">
        <authorList>
            <person name="de Groot N.N."/>
        </authorList>
    </citation>
    <scope>NUCLEOTIDE SEQUENCE [LARGE SCALE GENOMIC DNA]</scope>
    <source>
        <strain evidence="9 10">CGMCC 1.9159</strain>
    </source>
</reference>
<dbReference type="PANTHER" id="PTHR11108:SF1">
    <property type="entry name" value="FERROCHELATASE, MITOCHONDRIAL"/>
    <property type="match status" value="1"/>
</dbReference>
<gene>
    <name evidence="7" type="primary">cpfC</name>
    <name evidence="9" type="ORF">SAMN04488242_0101</name>
</gene>
<proteinExistence type="inferred from homology"/>
<keyword evidence="10" id="KW-1185">Reference proteome</keyword>
<evidence type="ECO:0000256" key="6">
    <source>
        <dbReference type="ARBA" id="ARBA00024536"/>
    </source>
</evidence>
<dbReference type="InterPro" id="IPR001015">
    <property type="entry name" value="Ferrochelatase"/>
</dbReference>
<comment type="caution">
    <text evidence="7">Lacks conserved residue(s) required for the propagation of feature annotation.</text>
</comment>
<dbReference type="GO" id="GO:0005737">
    <property type="term" value="C:cytoplasm"/>
    <property type="evidence" value="ECO:0007669"/>
    <property type="project" value="UniProtKB-SubCell"/>
</dbReference>
<dbReference type="InterPro" id="IPR033644">
    <property type="entry name" value="Ferrochelatase_C"/>
</dbReference>
<evidence type="ECO:0000256" key="2">
    <source>
        <dbReference type="ARBA" id="ARBA00023004"/>
    </source>
</evidence>
<dbReference type="AlphaFoldDB" id="A0A1G9H5W2"/>
<evidence type="ECO:0000313" key="10">
    <source>
        <dbReference type="Proteomes" id="UP000199475"/>
    </source>
</evidence>
<feature type="binding site" evidence="7">
    <location>
        <position position="274"/>
    </location>
    <ligand>
        <name>Fe(2+)</name>
        <dbReference type="ChEBI" id="CHEBI:29033"/>
    </ligand>
</feature>
<comment type="similarity">
    <text evidence="7 8">Belongs to the ferrochelatase family.</text>
</comment>
<dbReference type="UniPathway" id="UPA00252"/>
<feature type="binding site" evidence="7">
    <location>
        <position position="183"/>
    </location>
    <ligand>
        <name>Fe(2+)</name>
        <dbReference type="ChEBI" id="CHEBI:29033"/>
    </ligand>
</feature>
<dbReference type="Gene3D" id="3.40.50.1400">
    <property type="match status" value="2"/>
</dbReference>
<dbReference type="GO" id="GO:0006783">
    <property type="term" value="P:heme biosynthetic process"/>
    <property type="evidence" value="ECO:0007669"/>
    <property type="project" value="UniProtKB-UniRule"/>
</dbReference>
<dbReference type="GO" id="GO:0046872">
    <property type="term" value="F:metal ion binding"/>
    <property type="evidence" value="ECO:0007669"/>
    <property type="project" value="UniProtKB-KW"/>
</dbReference>
<comment type="catalytic activity">
    <reaction evidence="6">
        <text>Fe-coproporphyrin III + 2 H(+) = coproporphyrin III + Fe(2+)</text>
        <dbReference type="Rhea" id="RHEA:49572"/>
        <dbReference type="ChEBI" id="CHEBI:15378"/>
        <dbReference type="ChEBI" id="CHEBI:29033"/>
        <dbReference type="ChEBI" id="CHEBI:68438"/>
        <dbReference type="ChEBI" id="CHEBI:131725"/>
        <dbReference type="EC" id="4.99.1.9"/>
    </reaction>
    <physiologicalReaction direction="right-to-left" evidence="6">
        <dbReference type="Rhea" id="RHEA:49574"/>
    </physiologicalReaction>
</comment>
<evidence type="ECO:0000256" key="8">
    <source>
        <dbReference type="RuleBase" id="RU004185"/>
    </source>
</evidence>
<evidence type="ECO:0000313" key="9">
    <source>
        <dbReference type="EMBL" id="SDL08366.1"/>
    </source>
</evidence>
<keyword evidence="7" id="KW-0479">Metal-binding</keyword>
<protein>
    <recommendedName>
        <fullName evidence="7">Coproporphyrin III ferrochelatase</fullName>
        <ecNumber evidence="7">4.99.1.9</ecNumber>
    </recommendedName>
</protein>
<dbReference type="HAMAP" id="MF_00323">
    <property type="entry name" value="Ferrochelatase"/>
    <property type="match status" value="1"/>
</dbReference>
<dbReference type="PANTHER" id="PTHR11108">
    <property type="entry name" value="FERROCHELATASE"/>
    <property type="match status" value="1"/>
</dbReference>
<evidence type="ECO:0000256" key="1">
    <source>
        <dbReference type="ARBA" id="ARBA00004744"/>
    </source>
</evidence>
<keyword evidence="2 7" id="KW-0408">Iron</keyword>
<evidence type="ECO:0000256" key="4">
    <source>
        <dbReference type="ARBA" id="ARBA00023239"/>
    </source>
</evidence>
<evidence type="ECO:0000256" key="5">
    <source>
        <dbReference type="ARBA" id="ARBA00023244"/>
    </source>
</evidence>
<name>A0A1G9H5W2_9ACTN</name>
<organism evidence="9 10">
    <name type="scientific">Tessaracoccus oleiagri</name>
    <dbReference type="NCBI Taxonomy" id="686624"/>
    <lineage>
        <taxon>Bacteria</taxon>
        <taxon>Bacillati</taxon>
        <taxon>Actinomycetota</taxon>
        <taxon>Actinomycetes</taxon>
        <taxon>Propionibacteriales</taxon>
        <taxon>Propionibacteriaceae</taxon>
        <taxon>Tessaracoccus</taxon>
    </lineage>
</organism>
<feature type="binding site" evidence="7">
    <location>
        <position position="55"/>
    </location>
    <ligand>
        <name>Fe-coproporphyrin III</name>
        <dbReference type="ChEBI" id="CHEBI:68438"/>
    </ligand>
</feature>
<dbReference type="Proteomes" id="UP000199475">
    <property type="component" value="Unassembled WGS sequence"/>
</dbReference>
<dbReference type="Pfam" id="PF00762">
    <property type="entry name" value="Ferrochelatase"/>
    <property type="match status" value="1"/>
</dbReference>
<dbReference type="CDD" id="cd03411">
    <property type="entry name" value="Ferrochelatase_N"/>
    <property type="match status" value="1"/>
</dbReference>
<dbReference type="RefSeq" id="WP_093247893.1">
    <property type="nucleotide sequence ID" value="NZ_FNGP01000001.1"/>
</dbReference>
<dbReference type="InterPro" id="IPR033659">
    <property type="entry name" value="Ferrochelatase_N"/>
</dbReference>
<comment type="pathway">
    <text evidence="1 7">Porphyrin-containing compound metabolism; protoheme biosynthesis.</text>
</comment>
<evidence type="ECO:0000256" key="7">
    <source>
        <dbReference type="HAMAP-Rule" id="MF_00323"/>
    </source>
</evidence>
<keyword evidence="5 7" id="KW-0627">Porphyrin biosynthesis</keyword>
<sequence length="358" mass="39599">MTLAPYSAILFSSFGGPNGPDDVLPFMRNATRGRGVPDERLMEVSEHYMLFGGKSPINELNLALIDRIRAELDRRGIDVPVVFGNRNWEPYFADTVDQLIADGHHKVLALATSAYQSYSSCAQYCQDLEGAASGKDIRIDKIDPYWDAPEFSRANANSLIAAVRALRERVGGDAKVRVLFVTHSIPTAMNDHSSTGEPENRYDAQHLKVARAVADLAGEELGELLTWELTYCSRSGSPHVPWLEPDINDRMEEIKDEVDAVVAAPIGFISDHMEVLYDLDTEAAQTAKELGLPYERAATVDTDPVFVSLLVDRLVEWAEAERGERERNSICKYATGNCCLVRNPNQTNTGAHHAAPRP</sequence>
<keyword evidence="7" id="KW-0963">Cytoplasm</keyword>
<dbReference type="EC" id="4.99.1.9" evidence="7"/>
<accession>A0A1G9H5W2</accession>
<dbReference type="GO" id="GO:0004325">
    <property type="term" value="F:ferrochelatase activity"/>
    <property type="evidence" value="ECO:0007669"/>
    <property type="project" value="UniProtKB-UniRule"/>
</dbReference>
<dbReference type="CDD" id="cd00419">
    <property type="entry name" value="Ferrochelatase_C"/>
    <property type="match status" value="1"/>
</dbReference>
<evidence type="ECO:0000256" key="3">
    <source>
        <dbReference type="ARBA" id="ARBA00023133"/>
    </source>
</evidence>
<feature type="binding site" evidence="7">
    <location>
        <position position="124"/>
    </location>
    <ligand>
        <name>Fe-coproporphyrin III</name>
        <dbReference type="ChEBI" id="CHEBI:68438"/>
    </ligand>
</feature>
<comment type="subcellular location">
    <subcellularLocation>
        <location evidence="7">Cytoplasm</location>
    </subcellularLocation>
</comment>